<dbReference type="EMBL" id="NUEH01000028">
    <property type="protein sequence ID" value="PEI86126.1"/>
    <property type="molecule type" value="Genomic_DNA"/>
</dbReference>
<dbReference type="Gene3D" id="2.40.420.20">
    <property type="match status" value="1"/>
</dbReference>
<feature type="compositionally biased region" description="Polar residues" evidence="2">
    <location>
        <begin position="142"/>
        <end position="190"/>
    </location>
</feature>
<dbReference type="Proteomes" id="UP000220969">
    <property type="component" value="Unassembled WGS sequence"/>
</dbReference>
<keyword evidence="3" id="KW-1133">Transmembrane helix</keyword>
<dbReference type="RefSeq" id="WP_098056120.1">
    <property type="nucleotide sequence ID" value="NZ_NUCV01000047.1"/>
</dbReference>
<protein>
    <submittedName>
        <fullName evidence="4">RND transporter</fullName>
    </submittedName>
</protein>
<dbReference type="PANTHER" id="PTHR30469:SF15">
    <property type="entry name" value="HLYD FAMILY OF SECRETION PROTEINS"/>
    <property type="match status" value="1"/>
</dbReference>
<evidence type="ECO:0000256" key="3">
    <source>
        <dbReference type="SAM" id="Phobius"/>
    </source>
</evidence>
<proteinExistence type="predicted"/>
<feature type="region of interest" description="Disordered" evidence="2">
    <location>
        <begin position="135"/>
        <end position="190"/>
    </location>
</feature>
<comment type="caution">
    <text evidence="4">The sequence shown here is derived from an EMBL/GenBank/DDBJ whole genome shotgun (WGS) entry which is preliminary data.</text>
</comment>
<feature type="compositionally biased region" description="Basic and acidic residues" evidence="2">
    <location>
        <begin position="307"/>
        <end position="319"/>
    </location>
</feature>
<gene>
    <name evidence="4" type="ORF">CN678_13365</name>
</gene>
<dbReference type="AlphaFoldDB" id="A0AB73QWW5"/>
<sequence length="435" mass="48819">MDHRIEQDVTRKKRNIKIISSVFIGLLIILTLFSNTLANWDLPKVTTEKPRNDQLTQTFTGNGELQPQEEAKLSASSSLEAKVKEVHVKEGDFVKKNHLLVTYDSKQKEQDILDAEATLQISKLALNDAQANYNEVKKSQQENKANSQPSNQQENKANDQPNNQQENKVNDQPNNQQENKVNNQPNVGISETSSIQALKTIVESKKIEISTQERKIKNLKEELEMNKKLIAPFDGVVTKINAKKDQPSVKDEGDVILSNESKGFKVELQVPSDLAMHLKVGDKIEMKRNAKFLEGELIEIQNIAGNESERPKEQGEQKNEQTPVTPQQQKRLLVNVHGEELKKGDLVEVKLTKKLAKGVLIPSRVIEKGPTGPFVYTIEEKKGPLGNAFYIKESRITVGESNGQETLVLEGVVEKDQIVSKSSEPLQEGERVKVK</sequence>
<keyword evidence="1" id="KW-0175">Coiled coil</keyword>
<feature type="region of interest" description="Disordered" evidence="2">
    <location>
        <begin position="303"/>
        <end position="328"/>
    </location>
</feature>
<dbReference type="Gene3D" id="2.40.50.100">
    <property type="match status" value="1"/>
</dbReference>
<evidence type="ECO:0000256" key="2">
    <source>
        <dbReference type="SAM" id="MobiDB-lite"/>
    </source>
</evidence>
<accession>A0AB73QWW5</accession>
<keyword evidence="3" id="KW-0812">Transmembrane</keyword>
<dbReference type="PANTHER" id="PTHR30469">
    <property type="entry name" value="MULTIDRUG RESISTANCE PROTEIN MDTA"/>
    <property type="match status" value="1"/>
</dbReference>
<evidence type="ECO:0000256" key="1">
    <source>
        <dbReference type="SAM" id="Coils"/>
    </source>
</evidence>
<evidence type="ECO:0000313" key="4">
    <source>
        <dbReference type="EMBL" id="PEI86126.1"/>
    </source>
</evidence>
<reference evidence="4" key="1">
    <citation type="submission" date="2017-09" db="EMBL/GenBank/DDBJ databases">
        <title>Large-scale bioinformatics analysis of Bacillus genomes uncovers conserved roles of natural products in bacterial physiology.</title>
        <authorList>
            <consortium name="Agbiome Team Llc"/>
            <person name="Bleich R.M."/>
            <person name="Kirk G.J."/>
            <person name="Santa Maria K.C."/>
            <person name="Allen S.E."/>
            <person name="Farag S."/>
            <person name="Shank E.A."/>
            <person name="Bowers A."/>
        </authorList>
    </citation>
    <scope>NUCLEOTIDE SEQUENCE</scope>
    <source>
        <strain evidence="4">AFS005430</strain>
    </source>
</reference>
<organism evidence="4">
    <name type="scientific">Bacillus toyonensis</name>
    <dbReference type="NCBI Taxonomy" id="155322"/>
    <lineage>
        <taxon>Bacteria</taxon>
        <taxon>Bacillati</taxon>
        <taxon>Bacillota</taxon>
        <taxon>Bacilli</taxon>
        <taxon>Bacillales</taxon>
        <taxon>Bacillaceae</taxon>
        <taxon>Bacillus</taxon>
        <taxon>Bacillus cereus group</taxon>
    </lineage>
</organism>
<keyword evidence="3" id="KW-0472">Membrane</keyword>
<feature type="coiled-coil region" evidence="1">
    <location>
        <begin position="202"/>
        <end position="229"/>
    </location>
</feature>
<dbReference type="GO" id="GO:0015562">
    <property type="term" value="F:efflux transmembrane transporter activity"/>
    <property type="evidence" value="ECO:0007669"/>
    <property type="project" value="TreeGrafter"/>
</dbReference>
<dbReference type="GO" id="GO:1990281">
    <property type="term" value="C:efflux pump complex"/>
    <property type="evidence" value="ECO:0007669"/>
    <property type="project" value="TreeGrafter"/>
</dbReference>
<name>A0AB73QWW5_9BACI</name>
<feature type="transmembrane region" description="Helical" evidence="3">
    <location>
        <begin position="21"/>
        <end position="40"/>
    </location>
</feature>